<dbReference type="OrthoDB" id="58529at2759"/>
<dbReference type="Gene3D" id="3.30.2130.10">
    <property type="entry name" value="VC0802-like"/>
    <property type="match status" value="1"/>
</dbReference>
<sequence>MAKPATLTLELLQENFVICRLSPTSSLPSWAFNGPFVSITKTNDELSIITIDNNQLPKEIQCERNWKCFKLIGPFPFDMTGILTSVLNPLAKAEVGILAISTFDTDYVLIKDINLQTGIDVLKQNGHTINV</sequence>
<comment type="caution">
    <text evidence="3">The sequence shown here is derived from an EMBL/GenBank/DDBJ whole genome shotgun (WGS) entry which is preliminary data.</text>
</comment>
<dbReference type="InterPro" id="IPR016540">
    <property type="entry name" value="UCP008459"/>
</dbReference>
<dbReference type="SUPFAM" id="SSF55021">
    <property type="entry name" value="ACT-like"/>
    <property type="match status" value="2"/>
</dbReference>
<gene>
    <name evidence="4" type="ORF">OKA104_LOCUS42624</name>
    <name evidence="3" type="ORF">VCS650_LOCUS4076</name>
</gene>
<dbReference type="InterPro" id="IPR051719">
    <property type="entry name" value="CASTOR_mTORC1"/>
</dbReference>
<dbReference type="PIRSF" id="PIRSF008459">
    <property type="entry name" value="UCP008459"/>
    <property type="match status" value="1"/>
</dbReference>
<evidence type="ECO:0008006" key="6">
    <source>
        <dbReference type="Google" id="ProtNLM"/>
    </source>
</evidence>
<dbReference type="AlphaFoldDB" id="A0A813STJ3"/>
<dbReference type="InterPro" id="IPR045865">
    <property type="entry name" value="ACT-like_dom_sf"/>
</dbReference>
<organism evidence="3 5">
    <name type="scientific">Adineta steineri</name>
    <dbReference type="NCBI Taxonomy" id="433720"/>
    <lineage>
        <taxon>Eukaryota</taxon>
        <taxon>Metazoa</taxon>
        <taxon>Spiralia</taxon>
        <taxon>Gnathifera</taxon>
        <taxon>Rotifera</taxon>
        <taxon>Eurotatoria</taxon>
        <taxon>Bdelloidea</taxon>
        <taxon>Adinetida</taxon>
        <taxon>Adinetidae</taxon>
        <taxon>Adineta</taxon>
    </lineage>
</organism>
<dbReference type="Pfam" id="PF13840">
    <property type="entry name" value="ACT_7"/>
    <property type="match status" value="1"/>
</dbReference>
<evidence type="ECO:0000259" key="2">
    <source>
        <dbReference type="Pfam" id="PF21631"/>
    </source>
</evidence>
<feature type="domain" description="CASTOR ACT" evidence="1">
    <location>
        <begin position="62"/>
        <end position="123"/>
    </location>
</feature>
<protein>
    <recommendedName>
        <fullName evidence="6">Aspartate kinase</fullName>
    </recommendedName>
</protein>
<proteinExistence type="predicted"/>
<dbReference type="Proteomes" id="UP000663881">
    <property type="component" value="Unassembled WGS sequence"/>
</dbReference>
<evidence type="ECO:0000313" key="5">
    <source>
        <dbReference type="Proteomes" id="UP000663891"/>
    </source>
</evidence>
<dbReference type="Pfam" id="PF21631">
    <property type="entry name" value="A9CJY8-like_N"/>
    <property type="match status" value="1"/>
</dbReference>
<dbReference type="PANTHER" id="PTHR31131:SF6">
    <property type="entry name" value="CASTOR ACT DOMAIN-CONTAINING PROTEIN"/>
    <property type="match status" value="1"/>
</dbReference>
<accession>A0A813STJ3</accession>
<dbReference type="PANTHER" id="PTHR31131">
    <property type="entry name" value="CHROMOSOME 1, WHOLE GENOME SHOTGUN SEQUENCE"/>
    <property type="match status" value="1"/>
</dbReference>
<feature type="domain" description="A9CJY8-like N-terminal" evidence="2">
    <location>
        <begin position="15"/>
        <end position="54"/>
    </location>
</feature>
<reference evidence="3" key="1">
    <citation type="submission" date="2021-02" db="EMBL/GenBank/DDBJ databases">
        <authorList>
            <person name="Nowell W R."/>
        </authorList>
    </citation>
    <scope>NUCLEOTIDE SEQUENCE</scope>
</reference>
<evidence type="ECO:0000259" key="1">
    <source>
        <dbReference type="Pfam" id="PF13840"/>
    </source>
</evidence>
<dbReference type="InterPro" id="IPR049447">
    <property type="entry name" value="A9CJY8-like_N"/>
</dbReference>
<name>A0A813STJ3_9BILA</name>
<dbReference type="EMBL" id="CAJNON010000022">
    <property type="protein sequence ID" value="CAF0802158.1"/>
    <property type="molecule type" value="Genomic_DNA"/>
</dbReference>
<evidence type="ECO:0000313" key="3">
    <source>
        <dbReference type="EMBL" id="CAF0802158.1"/>
    </source>
</evidence>
<dbReference type="InterPro" id="IPR027795">
    <property type="entry name" value="CASTOR_ACT_dom"/>
</dbReference>
<evidence type="ECO:0000313" key="4">
    <source>
        <dbReference type="EMBL" id="CAF4232222.1"/>
    </source>
</evidence>
<dbReference type="EMBL" id="CAJOAY010011121">
    <property type="protein sequence ID" value="CAF4232222.1"/>
    <property type="molecule type" value="Genomic_DNA"/>
</dbReference>
<dbReference type="Proteomes" id="UP000663891">
    <property type="component" value="Unassembled WGS sequence"/>
</dbReference>